<dbReference type="GeneID" id="95378354"/>
<dbReference type="KEGG" id="pchi:PC41400_26545"/>
<feature type="transmembrane region" description="Helical" evidence="6">
    <location>
        <begin position="533"/>
        <end position="550"/>
    </location>
</feature>
<dbReference type="OrthoDB" id="8215804at2"/>
<feature type="transmembrane region" description="Helical" evidence="6">
    <location>
        <begin position="359"/>
        <end position="378"/>
    </location>
</feature>
<dbReference type="EMBL" id="JAMDMJ010000024">
    <property type="protein sequence ID" value="MCY9597752.1"/>
    <property type="molecule type" value="Genomic_DNA"/>
</dbReference>
<proteinExistence type="inferred from homology"/>
<evidence type="ECO:0000256" key="5">
    <source>
        <dbReference type="ARBA" id="ARBA00023136"/>
    </source>
</evidence>
<dbReference type="Proteomes" id="UP001527202">
    <property type="component" value="Unassembled WGS sequence"/>
</dbReference>
<evidence type="ECO:0000256" key="3">
    <source>
        <dbReference type="ARBA" id="ARBA00022692"/>
    </source>
</evidence>
<feature type="transmembrane region" description="Helical" evidence="6">
    <location>
        <begin position="463"/>
        <end position="481"/>
    </location>
</feature>
<evidence type="ECO:0000256" key="1">
    <source>
        <dbReference type="ARBA" id="ARBA00004141"/>
    </source>
</evidence>
<dbReference type="Proteomes" id="UP000288943">
    <property type="component" value="Chromosome"/>
</dbReference>
<evidence type="ECO:0000313" key="7">
    <source>
        <dbReference type="EMBL" id="MCY9597752.1"/>
    </source>
</evidence>
<keyword evidence="3 6" id="KW-0812">Transmembrane</keyword>
<evidence type="ECO:0000256" key="4">
    <source>
        <dbReference type="ARBA" id="ARBA00022989"/>
    </source>
</evidence>
<feature type="transmembrane region" description="Helical" evidence="6">
    <location>
        <begin position="501"/>
        <end position="521"/>
    </location>
</feature>
<gene>
    <name evidence="7" type="ORF">M5X16_18465</name>
    <name evidence="8" type="ORF">PC41400_26545</name>
</gene>
<dbReference type="AlphaFoldDB" id="A0A410X336"/>
<feature type="transmembrane region" description="Helical" evidence="6">
    <location>
        <begin position="424"/>
        <end position="443"/>
    </location>
</feature>
<reference evidence="8 9" key="1">
    <citation type="submission" date="2018-01" db="EMBL/GenBank/DDBJ databases">
        <title>The whole genome sequencing and assembly of Paenibacillus chitinolyticus KCCM 41400 strain.</title>
        <authorList>
            <person name="Kim J.-Y."/>
            <person name="Park M.-K."/>
            <person name="Lee Y.-J."/>
            <person name="Yi H."/>
            <person name="Bahn Y.-S."/>
            <person name="Kim J.F."/>
            <person name="Lee D.-W."/>
        </authorList>
    </citation>
    <scope>NUCLEOTIDE SEQUENCE [LARGE SCALE GENOMIC DNA]</scope>
    <source>
        <strain evidence="8 9">KCCM 41400</strain>
    </source>
</reference>
<accession>A0A410X336</accession>
<feature type="transmembrane region" description="Helical" evidence="6">
    <location>
        <begin position="578"/>
        <end position="597"/>
    </location>
</feature>
<sequence>MATPFFKRKKRSLSVAAGRSVFKIGLAALLLLISVTAAGTGYSPAFAAGESKASGADGMLPVVGGALVEAGQGSWAKAAEHLAEADKLWQANAAKSSAAAADVNSALAHAKRTVAEGDKDPKAATAALSELAKAVNKYAKEGRQDAQTGQSGQDTAVSLLPVMKQLAASIQSGDLTQAYNDYKTLNNGWLKVEQAIRSDNFTVYSGMETQMSMIRVALQAEPKQPEQAASETAALIQLVNDYTAGKIVSKAPEPADMSVAELIGILDQASSDIAAGHHTEAAGQMQAFIQKWPSAEGQVRIRSAAVYTQIENQMTEASRYLMSVPPAGDKAKEVIAAMREQLQPMTGEKRYTAVDAGLILLREGLEAILVISALLAYLKRTGNGDKRRWIWSGVGSGLLLSGAMAFLLSYMISQAASGSTREFIEGGTGLLSVVLMLTVGNWLHAKSNVKAWNSYIDRQMGSALAGGSLWSLFAVSLLAILREGAETTIFYVGMAPSIAPYQLFLGIGVTLLLLIGIGFAIIRLSAKLPIRPFFITASALIYYLVFRFLGESIHSLQVASVVPAHSASGLPSVDWLGIYPTWETLLPQLALLAYIAAKLLRSRSGKASSEPALTKR</sequence>
<evidence type="ECO:0000256" key="2">
    <source>
        <dbReference type="ARBA" id="ARBA00008333"/>
    </source>
</evidence>
<keyword evidence="4 6" id="KW-1133">Transmembrane helix</keyword>
<dbReference type="Pfam" id="PF03239">
    <property type="entry name" value="FTR1"/>
    <property type="match status" value="1"/>
</dbReference>
<reference evidence="7 10" key="2">
    <citation type="submission" date="2022-05" db="EMBL/GenBank/DDBJ databases">
        <title>Genome Sequencing of Bee-Associated Microbes.</title>
        <authorList>
            <person name="Dunlap C."/>
        </authorList>
    </citation>
    <scope>NUCLEOTIDE SEQUENCE [LARGE SCALE GENOMIC DNA]</scope>
    <source>
        <strain evidence="7 10">NRRL B-23120</strain>
    </source>
</reference>
<keyword evidence="10" id="KW-1185">Reference proteome</keyword>
<evidence type="ECO:0000313" key="10">
    <source>
        <dbReference type="Proteomes" id="UP001527202"/>
    </source>
</evidence>
<dbReference type="GO" id="GO:0015093">
    <property type="term" value="F:ferrous iron transmembrane transporter activity"/>
    <property type="evidence" value="ECO:0007669"/>
    <property type="project" value="TreeGrafter"/>
</dbReference>
<dbReference type="GO" id="GO:0033573">
    <property type="term" value="C:high-affinity iron permease complex"/>
    <property type="evidence" value="ECO:0007669"/>
    <property type="project" value="InterPro"/>
</dbReference>
<comment type="similarity">
    <text evidence="2">Belongs to the oxidase-dependent Fe transporter (OFeT) (TC 9.A.10.1) family.</text>
</comment>
<dbReference type="PANTHER" id="PTHR31632">
    <property type="entry name" value="IRON TRANSPORTER FTH1"/>
    <property type="match status" value="1"/>
</dbReference>
<dbReference type="InterPro" id="IPR004923">
    <property type="entry name" value="FTR1/Fip1/EfeU"/>
</dbReference>
<evidence type="ECO:0000313" key="8">
    <source>
        <dbReference type="EMBL" id="QAV21038.1"/>
    </source>
</evidence>
<feature type="transmembrane region" description="Helical" evidence="6">
    <location>
        <begin position="390"/>
        <end position="412"/>
    </location>
</feature>
<protein>
    <submittedName>
        <fullName evidence="7 8">Iron permease</fullName>
    </submittedName>
</protein>
<evidence type="ECO:0000256" key="6">
    <source>
        <dbReference type="SAM" id="Phobius"/>
    </source>
</evidence>
<name>A0A410X336_9BACL</name>
<organism evidence="8 9">
    <name type="scientific">Paenibacillus chitinolyticus</name>
    <dbReference type="NCBI Taxonomy" id="79263"/>
    <lineage>
        <taxon>Bacteria</taxon>
        <taxon>Bacillati</taxon>
        <taxon>Bacillota</taxon>
        <taxon>Bacilli</taxon>
        <taxon>Bacillales</taxon>
        <taxon>Paenibacillaceae</taxon>
        <taxon>Paenibacillus</taxon>
    </lineage>
</organism>
<dbReference type="RefSeq" id="WP_042234625.1">
    <property type="nucleotide sequence ID" value="NZ_CP026520.1"/>
</dbReference>
<keyword evidence="5 6" id="KW-0472">Membrane</keyword>
<comment type="subcellular location">
    <subcellularLocation>
        <location evidence="1">Membrane</location>
        <topology evidence="1">Multi-pass membrane protein</topology>
    </subcellularLocation>
</comment>
<evidence type="ECO:0000313" key="9">
    <source>
        <dbReference type="Proteomes" id="UP000288943"/>
    </source>
</evidence>
<dbReference type="PANTHER" id="PTHR31632:SF2">
    <property type="entry name" value="PLASMA MEMBRANE IRON PERMEASE"/>
    <property type="match status" value="1"/>
</dbReference>
<dbReference type="EMBL" id="CP026520">
    <property type="protein sequence ID" value="QAV21038.1"/>
    <property type="molecule type" value="Genomic_DNA"/>
</dbReference>